<feature type="transmembrane region" description="Helical" evidence="1">
    <location>
        <begin position="86"/>
        <end position="108"/>
    </location>
</feature>
<proteinExistence type="predicted"/>
<feature type="transmembrane region" description="Helical" evidence="1">
    <location>
        <begin position="41"/>
        <end position="74"/>
    </location>
</feature>
<keyword evidence="1" id="KW-1133">Transmembrane helix</keyword>
<keyword evidence="1" id="KW-0472">Membrane</keyword>
<dbReference type="InterPro" id="IPR051790">
    <property type="entry name" value="Cytochrome_c-biogenesis_DsbD"/>
</dbReference>
<dbReference type="PANTHER" id="PTHR31272">
    <property type="entry name" value="CYTOCHROME C-TYPE BIOGENESIS PROTEIN HI_1454-RELATED"/>
    <property type="match status" value="1"/>
</dbReference>
<evidence type="ECO:0000313" key="2">
    <source>
        <dbReference type="EMBL" id="KKU03405.1"/>
    </source>
</evidence>
<accession>A0A0G1Q424</accession>
<keyword evidence="1" id="KW-0812">Transmembrane</keyword>
<protein>
    <submittedName>
        <fullName evidence="2">Uncharacterized protein</fullName>
    </submittedName>
</protein>
<feature type="transmembrane region" description="Helical" evidence="1">
    <location>
        <begin position="114"/>
        <end position="132"/>
    </location>
</feature>
<comment type="caution">
    <text evidence="2">The sequence shown here is derived from an EMBL/GenBank/DDBJ whole genome shotgun (WGS) entry which is preliminary data.</text>
</comment>
<dbReference type="Proteomes" id="UP000034264">
    <property type="component" value="Unassembled WGS sequence"/>
</dbReference>
<organism evidence="2 3">
    <name type="scientific">Candidatus Amesbacteria bacterium GW2011_GWC2_45_19</name>
    <dbReference type="NCBI Taxonomy" id="1618366"/>
    <lineage>
        <taxon>Bacteria</taxon>
        <taxon>Candidatus Amesiibacteriota</taxon>
    </lineage>
</organism>
<feature type="transmembrane region" description="Helical" evidence="1">
    <location>
        <begin position="204"/>
        <end position="222"/>
    </location>
</feature>
<dbReference type="PANTHER" id="PTHR31272:SF9">
    <property type="entry name" value="BLL1027 PROTEIN"/>
    <property type="match status" value="1"/>
</dbReference>
<feature type="transmembrane region" description="Helical" evidence="1">
    <location>
        <begin position="242"/>
        <end position="259"/>
    </location>
</feature>
<reference evidence="2 3" key="1">
    <citation type="journal article" date="2015" name="Nature">
        <title>rRNA introns, odd ribosomes, and small enigmatic genomes across a large radiation of phyla.</title>
        <authorList>
            <person name="Brown C.T."/>
            <person name="Hug L.A."/>
            <person name="Thomas B.C."/>
            <person name="Sharon I."/>
            <person name="Castelle C.J."/>
            <person name="Singh A."/>
            <person name="Wilkins M.J."/>
            <person name="Williams K.H."/>
            <person name="Banfield J.F."/>
        </authorList>
    </citation>
    <scope>NUCLEOTIDE SEQUENCE [LARGE SCALE GENOMIC DNA]</scope>
</reference>
<dbReference type="AlphaFoldDB" id="A0A0G1Q424"/>
<feature type="transmembrane region" description="Helical" evidence="1">
    <location>
        <begin position="162"/>
        <end position="184"/>
    </location>
</feature>
<gene>
    <name evidence="2" type="ORF">UX05_C0001G0034</name>
</gene>
<dbReference type="EMBL" id="LCKS01000001">
    <property type="protein sequence ID" value="KKU03405.1"/>
    <property type="molecule type" value="Genomic_DNA"/>
</dbReference>
<sequence length="260" mass="28467">MSSKLKTLIFASLILLLVFLFFRFTPGGTQLLWTISRSGQWLLPLVIISSLIDSINPCAFSILLLTIAFLFSLGRSRTEIFKIGGIYILGIFAVYILIGLGLLQVMHLFNTPHFMAKVGAFLLLGWGGLNLINQFFPKFPIKLKIPAFAHSRIAALMHRATLPAAFALGVVVGLCEFPCTGGPYLMVLGLLHDRGTYTSGLGYLLLYNLIFISPLVIILGLASQPELHSAVKSWRRANSSRLELVGNLLLIALGLVILAL</sequence>
<evidence type="ECO:0000313" key="3">
    <source>
        <dbReference type="Proteomes" id="UP000034264"/>
    </source>
</evidence>
<name>A0A0G1Q424_9BACT</name>
<evidence type="ECO:0000256" key="1">
    <source>
        <dbReference type="SAM" id="Phobius"/>
    </source>
</evidence>